<evidence type="ECO:0000313" key="3">
    <source>
        <dbReference type="EMBL" id="VDD92417.1"/>
    </source>
</evidence>
<evidence type="ECO:0000313" key="5">
    <source>
        <dbReference type="WBParaSite" id="EVEC_0000768401-mRNA-1"/>
    </source>
</evidence>
<evidence type="ECO:0000256" key="2">
    <source>
        <dbReference type="SAM" id="SignalP"/>
    </source>
</evidence>
<accession>A0A0N4VAZ0</accession>
<protein>
    <submittedName>
        <fullName evidence="5">Secreted phosphoprotein 1</fullName>
    </submittedName>
</protein>
<feature type="compositionally biased region" description="Basic and acidic residues" evidence="1">
    <location>
        <begin position="380"/>
        <end position="398"/>
    </location>
</feature>
<feature type="region of interest" description="Disordered" evidence="1">
    <location>
        <begin position="350"/>
        <end position="398"/>
    </location>
</feature>
<organism evidence="5">
    <name type="scientific">Enterobius vermicularis</name>
    <name type="common">Human pinworm</name>
    <dbReference type="NCBI Taxonomy" id="51028"/>
    <lineage>
        <taxon>Eukaryota</taxon>
        <taxon>Metazoa</taxon>
        <taxon>Ecdysozoa</taxon>
        <taxon>Nematoda</taxon>
        <taxon>Chromadorea</taxon>
        <taxon>Rhabditida</taxon>
        <taxon>Spirurina</taxon>
        <taxon>Oxyuridomorpha</taxon>
        <taxon>Oxyuroidea</taxon>
        <taxon>Oxyuridae</taxon>
        <taxon>Enterobius</taxon>
    </lineage>
</organism>
<reference evidence="5" key="1">
    <citation type="submission" date="2017-02" db="UniProtKB">
        <authorList>
            <consortium name="WormBaseParasite"/>
        </authorList>
    </citation>
    <scope>IDENTIFICATION</scope>
</reference>
<feature type="compositionally biased region" description="Acidic residues" evidence="1">
    <location>
        <begin position="170"/>
        <end position="179"/>
    </location>
</feature>
<dbReference type="AlphaFoldDB" id="A0A0N4VAZ0"/>
<evidence type="ECO:0000256" key="1">
    <source>
        <dbReference type="SAM" id="MobiDB-lite"/>
    </source>
</evidence>
<dbReference type="WBParaSite" id="EVEC_0000768401-mRNA-1">
    <property type="protein sequence ID" value="EVEC_0000768401-mRNA-1"/>
    <property type="gene ID" value="EVEC_0000768401"/>
</dbReference>
<dbReference type="OrthoDB" id="5873676at2759"/>
<dbReference type="Proteomes" id="UP000274131">
    <property type="component" value="Unassembled WGS sequence"/>
</dbReference>
<name>A0A0N4VAZ0_ENTVE</name>
<sequence length="398" mass="44372">MYYGKLLVELLTVALLLLPTSVYSEQLKSSTKSTSKNRSEFSRNLKILKQVSFVKLPKSLNKSSSIRRKHPLEEFIASDGLLYDFTRKTLSRLRRSKRESESMKRIAHFNNEYHPRSPFLYKFHDRLPIQPSAHRLRRQRHINKLLSDELQGSPEVKKNIVDDVSSEKVVEDDDSEEPQAVEYVSDGSREETSNDIEVAEPDQRKQPRMYSSVEDIFKHIPEIPPLSSESSDNDKSDDYVYDNKRDLSEDELKKSRLSSSISSNHLNGNNAEKSEEGSKPQSLPAEKAATQTVSGSEKTSKKDSNTEAAAGDDEDSSSLSVPVQEDIQEQEIPSGYMGTLLELKISDDPNDAANICDDESEGSGLGDAISDSEAVPAPYRGKETAAADVTSKHPDSGG</sequence>
<feature type="region of interest" description="Disordered" evidence="1">
    <location>
        <begin position="222"/>
        <end position="334"/>
    </location>
</feature>
<feature type="compositionally biased region" description="Basic and acidic residues" evidence="1">
    <location>
        <begin position="232"/>
        <end position="254"/>
    </location>
</feature>
<proteinExistence type="predicted"/>
<evidence type="ECO:0000313" key="4">
    <source>
        <dbReference type="Proteomes" id="UP000274131"/>
    </source>
</evidence>
<keyword evidence="4" id="KW-1185">Reference proteome</keyword>
<gene>
    <name evidence="3" type="ORF">EVEC_LOCUS7168</name>
</gene>
<feature type="compositionally biased region" description="Low complexity" evidence="1">
    <location>
        <begin position="257"/>
        <end position="270"/>
    </location>
</feature>
<reference evidence="3 4" key="2">
    <citation type="submission" date="2018-10" db="EMBL/GenBank/DDBJ databases">
        <authorList>
            <consortium name="Pathogen Informatics"/>
        </authorList>
    </citation>
    <scope>NUCLEOTIDE SEQUENCE [LARGE SCALE GENOMIC DNA]</scope>
</reference>
<keyword evidence="2" id="KW-0732">Signal</keyword>
<feature type="signal peptide" evidence="2">
    <location>
        <begin position="1"/>
        <end position="24"/>
    </location>
</feature>
<feature type="region of interest" description="Disordered" evidence="1">
    <location>
        <begin position="164"/>
        <end position="209"/>
    </location>
</feature>
<dbReference type="EMBL" id="UXUI01008804">
    <property type="protein sequence ID" value="VDD92417.1"/>
    <property type="molecule type" value="Genomic_DNA"/>
</dbReference>
<feature type="chain" id="PRO_5043122819" evidence="2">
    <location>
        <begin position="25"/>
        <end position="398"/>
    </location>
</feature>